<gene>
    <name evidence="1" type="ORF">CAL15_13170</name>
</gene>
<protein>
    <submittedName>
        <fullName evidence="1">Transcriptional regulator</fullName>
    </submittedName>
</protein>
<accession>A0A1W6ZDC0</accession>
<proteinExistence type="predicted"/>
<dbReference type="AlphaFoldDB" id="A0A1W6ZDC0"/>
<dbReference type="InterPro" id="IPR009061">
    <property type="entry name" value="DNA-bd_dom_put_sf"/>
</dbReference>
<sequence length="61" mass="6904">MRLIRLNDVTRATGLRRSTIYKYISDGCFPKAVPLGGGRVAWVEREIQDWIVDRVAARDAA</sequence>
<dbReference type="Pfam" id="PF05930">
    <property type="entry name" value="Phage_AlpA"/>
    <property type="match status" value="1"/>
</dbReference>
<dbReference type="PANTHER" id="PTHR36154">
    <property type="entry name" value="DNA-BINDING TRANSCRIPTIONAL ACTIVATOR ALPA"/>
    <property type="match status" value="1"/>
</dbReference>
<dbReference type="RefSeq" id="WP_086079017.1">
    <property type="nucleotide sequence ID" value="NZ_CP021111.1"/>
</dbReference>
<dbReference type="PANTHER" id="PTHR36154:SF1">
    <property type="entry name" value="DNA-BINDING TRANSCRIPTIONAL ACTIVATOR ALPA"/>
    <property type="match status" value="1"/>
</dbReference>
<dbReference type="STRING" id="463040.CAL15_13170"/>
<dbReference type="KEGG" id="bgm:CAL15_13170"/>
<evidence type="ECO:0000313" key="1">
    <source>
        <dbReference type="EMBL" id="ARP95252.1"/>
    </source>
</evidence>
<reference evidence="1 2" key="1">
    <citation type="submission" date="2017-05" db="EMBL/GenBank/DDBJ databases">
        <title>Complete and WGS of Bordetella genogroups.</title>
        <authorList>
            <person name="Spilker T."/>
            <person name="LiPuma J."/>
        </authorList>
    </citation>
    <scope>NUCLEOTIDE SEQUENCE [LARGE SCALE GENOMIC DNA]</scope>
    <source>
        <strain evidence="1 2">AU7206</strain>
    </source>
</reference>
<dbReference type="OrthoDB" id="9182156at2"/>
<dbReference type="Proteomes" id="UP000194161">
    <property type="component" value="Chromosome"/>
</dbReference>
<dbReference type="InterPro" id="IPR010260">
    <property type="entry name" value="AlpA"/>
</dbReference>
<organism evidence="1 2">
    <name type="scientific">Bordetella genomosp. 13</name>
    <dbReference type="NCBI Taxonomy" id="463040"/>
    <lineage>
        <taxon>Bacteria</taxon>
        <taxon>Pseudomonadati</taxon>
        <taxon>Pseudomonadota</taxon>
        <taxon>Betaproteobacteria</taxon>
        <taxon>Burkholderiales</taxon>
        <taxon>Alcaligenaceae</taxon>
        <taxon>Bordetella</taxon>
    </lineage>
</organism>
<keyword evidence="2" id="KW-1185">Reference proteome</keyword>
<dbReference type="SUPFAM" id="SSF46955">
    <property type="entry name" value="Putative DNA-binding domain"/>
    <property type="match status" value="1"/>
</dbReference>
<evidence type="ECO:0000313" key="2">
    <source>
        <dbReference type="Proteomes" id="UP000194161"/>
    </source>
</evidence>
<dbReference type="InterPro" id="IPR052931">
    <property type="entry name" value="Prophage_regulatory_activator"/>
</dbReference>
<name>A0A1W6ZDC0_9BORD</name>
<dbReference type="EMBL" id="CP021111">
    <property type="protein sequence ID" value="ARP95252.1"/>
    <property type="molecule type" value="Genomic_DNA"/>
</dbReference>
<dbReference type="Gene3D" id="1.10.238.160">
    <property type="match status" value="1"/>
</dbReference>